<keyword evidence="1" id="KW-0732">Signal</keyword>
<dbReference type="RefSeq" id="WP_179818179.1">
    <property type="nucleotide sequence ID" value="NZ_JACCCO010000001.1"/>
</dbReference>
<comment type="caution">
    <text evidence="2">The sequence shown here is derived from an EMBL/GenBank/DDBJ whole genome shotgun (WGS) entry which is preliminary data.</text>
</comment>
<feature type="chain" id="PRO_5032867922" description="DUF11 domain-containing protein" evidence="1">
    <location>
        <begin position="31"/>
        <end position="183"/>
    </location>
</feature>
<evidence type="ECO:0000256" key="1">
    <source>
        <dbReference type="SAM" id="SignalP"/>
    </source>
</evidence>
<dbReference type="EMBL" id="JACCCO010000001">
    <property type="protein sequence ID" value="NYF38429.1"/>
    <property type="molecule type" value="Genomic_DNA"/>
</dbReference>
<proteinExistence type="predicted"/>
<evidence type="ECO:0008006" key="4">
    <source>
        <dbReference type="Google" id="ProtNLM"/>
    </source>
</evidence>
<protein>
    <recommendedName>
        <fullName evidence="4">DUF11 domain-containing protein</fullName>
    </recommendedName>
</protein>
<gene>
    <name evidence="2" type="ORF">HDA43_000588</name>
</gene>
<feature type="signal peptide" evidence="1">
    <location>
        <begin position="1"/>
        <end position="30"/>
    </location>
</feature>
<name>A0A852UQF3_9ACTN</name>
<organism evidence="2 3">
    <name type="scientific">Streptosporangium sandarakinum</name>
    <dbReference type="NCBI Taxonomy" id="1260955"/>
    <lineage>
        <taxon>Bacteria</taxon>
        <taxon>Bacillati</taxon>
        <taxon>Actinomycetota</taxon>
        <taxon>Actinomycetes</taxon>
        <taxon>Streptosporangiales</taxon>
        <taxon>Streptosporangiaceae</taxon>
        <taxon>Streptosporangium</taxon>
    </lineage>
</organism>
<accession>A0A852UQF3</accession>
<reference evidence="2 3" key="1">
    <citation type="submission" date="2020-07" db="EMBL/GenBank/DDBJ databases">
        <title>Sequencing the genomes of 1000 actinobacteria strains.</title>
        <authorList>
            <person name="Klenk H.-P."/>
        </authorList>
    </citation>
    <scope>NUCLEOTIDE SEQUENCE [LARGE SCALE GENOMIC DNA]</scope>
    <source>
        <strain evidence="2 3">DSM 45763</strain>
    </source>
</reference>
<evidence type="ECO:0000313" key="2">
    <source>
        <dbReference type="EMBL" id="NYF38429.1"/>
    </source>
</evidence>
<sequence>MSYLPKRLAAAALAAAAGGTLLVPASPAAAAAAAPPAAARAATAAAARTAAAPPRNFRYDVYFPKYTHRGGYLTYTVKVRNKSAKGQHYMALTGDFSRAFRAVKVIDKPRSVKCSTRGRSVRCLVTSLDKGDSTTVKIRGWVVRRRGTAVAKFGAAVTSDRHVSLGALAKTVRSRVTAKSKVR</sequence>
<keyword evidence="3" id="KW-1185">Reference proteome</keyword>
<evidence type="ECO:0000313" key="3">
    <source>
        <dbReference type="Proteomes" id="UP000576393"/>
    </source>
</evidence>
<dbReference type="Proteomes" id="UP000576393">
    <property type="component" value="Unassembled WGS sequence"/>
</dbReference>
<dbReference type="AlphaFoldDB" id="A0A852UQF3"/>